<keyword evidence="1" id="KW-0732">Signal</keyword>
<name>A0ABW3F5W4_9PROT</name>
<evidence type="ECO:0000313" key="3">
    <source>
        <dbReference type="Proteomes" id="UP001597128"/>
    </source>
</evidence>
<proteinExistence type="predicted"/>
<reference evidence="3" key="1">
    <citation type="journal article" date="2019" name="Int. J. Syst. Evol. Microbiol.">
        <title>The Global Catalogue of Microorganisms (GCM) 10K type strain sequencing project: providing services to taxonomists for standard genome sequencing and annotation.</title>
        <authorList>
            <consortium name="The Broad Institute Genomics Platform"/>
            <consortium name="The Broad Institute Genome Sequencing Center for Infectious Disease"/>
            <person name="Wu L."/>
            <person name="Ma J."/>
        </authorList>
    </citation>
    <scope>NUCLEOTIDE SEQUENCE [LARGE SCALE GENOMIC DNA]</scope>
    <source>
        <strain evidence="3">CCUG 58412</strain>
    </source>
</reference>
<accession>A0ABW3F5W4</accession>
<sequence length="194" mass="21498">MKHFLTSAASLLCLAWITSADAASQPSLVIQVPETFYQHPVRLLHPYANYWHNRGVAAEKAGLSSFEKQHYNTSGCEAEAKGQALVVIEPNLFYNPQMGVFHTEITARVFTKAGADSALGKPLMTVKGEGQSHGWITYNVENFASKSYQQAFDQVIDQLQKNPLFQQSVAQAPVQTFEALCTSINTITQPKLFF</sequence>
<protein>
    <submittedName>
        <fullName evidence="2">Uncharacterized protein</fullName>
    </submittedName>
</protein>
<gene>
    <name evidence="2" type="ORF">ACFQ1Z_06745</name>
</gene>
<feature type="chain" id="PRO_5047186917" evidence="1">
    <location>
        <begin position="23"/>
        <end position="194"/>
    </location>
</feature>
<keyword evidence="3" id="KW-1185">Reference proteome</keyword>
<evidence type="ECO:0000256" key="1">
    <source>
        <dbReference type="SAM" id="SignalP"/>
    </source>
</evidence>
<dbReference type="Proteomes" id="UP001597128">
    <property type="component" value="Unassembled WGS sequence"/>
</dbReference>
<evidence type="ECO:0000313" key="2">
    <source>
        <dbReference type="EMBL" id="MFD0913238.1"/>
    </source>
</evidence>
<comment type="caution">
    <text evidence="2">The sequence shown here is derived from an EMBL/GenBank/DDBJ whole genome shotgun (WGS) entry which is preliminary data.</text>
</comment>
<dbReference type="RefSeq" id="WP_379056530.1">
    <property type="nucleotide sequence ID" value="NZ_JBHTKB010000001.1"/>
</dbReference>
<dbReference type="EMBL" id="JBHTKB010000001">
    <property type="protein sequence ID" value="MFD0913238.1"/>
    <property type="molecule type" value="Genomic_DNA"/>
</dbReference>
<feature type="signal peptide" evidence="1">
    <location>
        <begin position="1"/>
        <end position="22"/>
    </location>
</feature>
<organism evidence="2 3">
    <name type="scientific">Methylophilus luteus</name>
    <dbReference type="NCBI Taxonomy" id="640108"/>
    <lineage>
        <taxon>Bacteria</taxon>
        <taxon>Pseudomonadati</taxon>
        <taxon>Pseudomonadota</taxon>
        <taxon>Betaproteobacteria</taxon>
        <taxon>Nitrosomonadales</taxon>
        <taxon>Methylophilaceae</taxon>
        <taxon>Methylophilus</taxon>
    </lineage>
</organism>